<dbReference type="EMBL" id="VTPC01034853">
    <property type="protein sequence ID" value="KAF2891289.1"/>
    <property type="molecule type" value="Genomic_DNA"/>
</dbReference>
<accession>A0A8K0CRK8</accession>
<protein>
    <submittedName>
        <fullName evidence="2">Uncharacterized protein</fullName>
    </submittedName>
</protein>
<sequence>MATGIRRLLIYGPDIIDSALLLIDKLSEEARESTNKLIRRYRKNVFRKYSRVKNLEAVFGRLLAATDPYVASLRKPPQKKLKSLLPDAIDLLLQPKTREDEVNEDEVDEDEVDEDEVDEDKVVENEVDNDEHDLI</sequence>
<reference evidence="2" key="1">
    <citation type="submission" date="2019-08" db="EMBL/GenBank/DDBJ databases">
        <title>The genome of the North American firefly Photinus pyralis.</title>
        <authorList>
            <consortium name="Photinus pyralis genome working group"/>
            <person name="Fallon T.R."/>
            <person name="Sander Lower S.E."/>
            <person name="Weng J.-K."/>
        </authorList>
    </citation>
    <scope>NUCLEOTIDE SEQUENCE</scope>
    <source>
        <strain evidence="2">TRF0915ILg1</strain>
        <tissue evidence="2">Whole body</tissue>
    </source>
</reference>
<keyword evidence="3" id="KW-1185">Reference proteome</keyword>
<gene>
    <name evidence="2" type="ORF">ILUMI_14884</name>
</gene>
<feature type="region of interest" description="Disordered" evidence="1">
    <location>
        <begin position="95"/>
        <end position="135"/>
    </location>
</feature>
<dbReference type="Proteomes" id="UP000801492">
    <property type="component" value="Unassembled WGS sequence"/>
</dbReference>
<comment type="caution">
    <text evidence="2">The sequence shown here is derived from an EMBL/GenBank/DDBJ whole genome shotgun (WGS) entry which is preliminary data.</text>
</comment>
<evidence type="ECO:0000313" key="2">
    <source>
        <dbReference type="EMBL" id="KAF2891289.1"/>
    </source>
</evidence>
<name>A0A8K0CRK8_IGNLU</name>
<organism evidence="2 3">
    <name type="scientific">Ignelater luminosus</name>
    <name type="common">Cucubano</name>
    <name type="synonym">Pyrophorus luminosus</name>
    <dbReference type="NCBI Taxonomy" id="2038154"/>
    <lineage>
        <taxon>Eukaryota</taxon>
        <taxon>Metazoa</taxon>
        <taxon>Ecdysozoa</taxon>
        <taxon>Arthropoda</taxon>
        <taxon>Hexapoda</taxon>
        <taxon>Insecta</taxon>
        <taxon>Pterygota</taxon>
        <taxon>Neoptera</taxon>
        <taxon>Endopterygota</taxon>
        <taxon>Coleoptera</taxon>
        <taxon>Polyphaga</taxon>
        <taxon>Elateriformia</taxon>
        <taxon>Elateroidea</taxon>
        <taxon>Elateridae</taxon>
        <taxon>Agrypninae</taxon>
        <taxon>Pyrophorini</taxon>
        <taxon>Ignelater</taxon>
    </lineage>
</organism>
<evidence type="ECO:0000313" key="3">
    <source>
        <dbReference type="Proteomes" id="UP000801492"/>
    </source>
</evidence>
<dbReference type="OrthoDB" id="6770924at2759"/>
<feature type="compositionally biased region" description="Acidic residues" evidence="1">
    <location>
        <begin position="101"/>
        <end position="135"/>
    </location>
</feature>
<evidence type="ECO:0000256" key="1">
    <source>
        <dbReference type="SAM" id="MobiDB-lite"/>
    </source>
</evidence>
<proteinExistence type="predicted"/>
<dbReference type="AlphaFoldDB" id="A0A8K0CRK8"/>